<proteinExistence type="predicted"/>
<dbReference type="InterPro" id="IPR032010">
    <property type="entry name" value="APD1-4_M"/>
</dbReference>
<evidence type="ECO:0000256" key="5">
    <source>
        <dbReference type="SAM" id="SignalP"/>
    </source>
</evidence>
<keyword evidence="5" id="KW-0732">Signal</keyword>
<dbReference type="AlphaFoldDB" id="A0AAV9DKN4"/>
<keyword evidence="1" id="KW-0479">Metal-binding</keyword>
<evidence type="ECO:0000259" key="7">
    <source>
        <dbReference type="Pfam" id="PF16041"/>
    </source>
</evidence>
<evidence type="ECO:0000259" key="6">
    <source>
        <dbReference type="Pfam" id="PF16040"/>
    </source>
</evidence>
<feature type="domain" description="E3 ubiquitin-protein ligase APD1-4 N-terminal" evidence="6">
    <location>
        <begin position="78"/>
        <end position="146"/>
    </location>
</feature>
<sequence>MPDSSLFSTLLACITVAMLFPPSLRQSDHLPIVVSVILRYGYYGDYQIVLGTNTSRLLKVSSVFVENIRVRDRVQQGILLYGFLEKPELTEEVTWTVSNQLFVEEYRTQGFSFWLNSGSSIRMRWGANNGSFLGLKVALIKGVESLDVLQEDVTKHKYSGFSSTDGDGEAEYLVKEDNYYYIGVVNLNPQSVMVSMNIDISSKTYDTSKAITNCSMASGLCEFDLPFPRATYVVLMIPSGSNNTRINAWNIEISFVARVVAYVLILVPRTFPYRDQYNDDDDDTTTTTTTNNNNSN</sequence>
<evidence type="ECO:0000313" key="9">
    <source>
        <dbReference type="Proteomes" id="UP001180020"/>
    </source>
</evidence>
<feature type="region of interest" description="Disordered" evidence="4">
    <location>
        <begin position="276"/>
        <end position="296"/>
    </location>
</feature>
<dbReference type="Pfam" id="PF16041">
    <property type="entry name" value="APD1-4_M"/>
    <property type="match status" value="1"/>
</dbReference>
<dbReference type="EMBL" id="JAUJYO010000013">
    <property type="protein sequence ID" value="KAK1300833.1"/>
    <property type="molecule type" value="Genomic_DNA"/>
</dbReference>
<evidence type="ECO:0000313" key="8">
    <source>
        <dbReference type="EMBL" id="KAK1300833.1"/>
    </source>
</evidence>
<dbReference type="InterPro" id="IPR032008">
    <property type="entry name" value="APD1-4_N"/>
</dbReference>
<gene>
    <name evidence="8" type="ORF">QJS10_CPB13g00475</name>
</gene>
<evidence type="ECO:0000256" key="3">
    <source>
        <dbReference type="ARBA" id="ARBA00022833"/>
    </source>
</evidence>
<evidence type="ECO:0000256" key="4">
    <source>
        <dbReference type="SAM" id="MobiDB-lite"/>
    </source>
</evidence>
<keyword evidence="2" id="KW-0863">Zinc-finger</keyword>
<comment type="caution">
    <text evidence="8">The sequence shown here is derived from an EMBL/GenBank/DDBJ whole genome shotgun (WGS) entry which is preliminary data.</text>
</comment>
<name>A0AAV9DKN4_ACOCL</name>
<dbReference type="Proteomes" id="UP001180020">
    <property type="component" value="Unassembled WGS sequence"/>
</dbReference>
<evidence type="ECO:0000256" key="2">
    <source>
        <dbReference type="ARBA" id="ARBA00022771"/>
    </source>
</evidence>
<dbReference type="GO" id="GO:0008270">
    <property type="term" value="F:zinc ion binding"/>
    <property type="evidence" value="ECO:0007669"/>
    <property type="project" value="UniProtKB-KW"/>
</dbReference>
<feature type="domain" description="E3 ubiquitin-protein ligase APD1-4 middle" evidence="7">
    <location>
        <begin position="170"/>
        <end position="267"/>
    </location>
</feature>
<organism evidence="8 9">
    <name type="scientific">Acorus calamus</name>
    <name type="common">Sweet flag</name>
    <dbReference type="NCBI Taxonomy" id="4465"/>
    <lineage>
        <taxon>Eukaryota</taxon>
        <taxon>Viridiplantae</taxon>
        <taxon>Streptophyta</taxon>
        <taxon>Embryophyta</taxon>
        <taxon>Tracheophyta</taxon>
        <taxon>Spermatophyta</taxon>
        <taxon>Magnoliopsida</taxon>
        <taxon>Liliopsida</taxon>
        <taxon>Acoraceae</taxon>
        <taxon>Acorus</taxon>
    </lineage>
</organism>
<dbReference type="PANTHER" id="PTHR46858:SF6">
    <property type="entry name" value="LIGASE, PUTATIVE-RELATED"/>
    <property type="match status" value="1"/>
</dbReference>
<evidence type="ECO:0000256" key="1">
    <source>
        <dbReference type="ARBA" id="ARBA00022723"/>
    </source>
</evidence>
<reference evidence="8" key="1">
    <citation type="journal article" date="2023" name="Nat. Commun.">
        <title>Diploid and tetraploid genomes of Acorus and the evolution of monocots.</title>
        <authorList>
            <person name="Ma L."/>
            <person name="Liu K.W."/>
            <person name="Li Z."/>
            <person name="Hsiao Y.Y."/>
            <person name="Qi Y."/>
            <person name="Fu T."/>
            <person name="Tang G.D."/>
            <person name="Zhang D."/>
            <person name="Sun W.H."/>
            <person name="Liu D.K."/>
            <person name="Li Y."/>
            <person name="Chen G.Z."/>
            <person name="Liu X.D."/>
            <person name="Liao X.Y."/>
            <person name="Jiang Y.T."/>
            <person name="Yu X."/>
            <person name="Hao Y."/>
            <person name="Huang J."/>
            <person name="Zhao X.W."/>
            <person name="Ke S."/>
            <person name="Chen Y.Y."/>
            <person name="Wu W.L."/>
            <person name="Hsu J.L."/>
            <person name="Lin Y.F."/>
            <person name="Huang M.D."/>
            <person name="Li C.Y."/>
            <person name="Huang L."/>
            <person name="Wang Z.W."/>
            <person name="Zhao X."/>
            <person name="Zhong W.Y."/>
            <person name="Peng D.H."/>
            <person name="Ahmad S."/>
            <person name="Lan S."/>
            <person name="Zhang J.S."/>
            <person name="Tsai W.C."/>
            <person name="Van de Peer Y."/>
            <person name="Liu Z.J."/>
        </authorList>
    </citation>
    <scope>NUCLEOTIDE SEQUENCE</scope>
    <source>
        <strain evidence="8">CP</strain>
    </source>
</reference>
<feature type="signal peptide" evidence="5">
    <location>
        <begin position="1"/>
        <end position="25"/>
    </location>
</feature>
<keyword evidence="3" id="KW-0862">Zinc</keyword>
<keyword evidence="9" id="KW-1185">Reference proteome</keyword>
<feature type="compositionally biased region" description="Low complexity" evidence="4">
    <location>
        <begin position="285"/>
        <end position="296"/>
    </location>
</feature>
<accession>A0AAV9DKN4</accession>
<dbReference type="GO" id="GO:0016567">
    <property type="term" value="P:protein ubiquitination"/>
    <property type="evidence" value="ECO:0007669"/>
    <property type="project" value="TreeGrafter"/>
</dbReference>
<dbReference type="GO" id="GO:0061630">
    <property type="term" value="F:ubiquitin protein ligase activity"/>
    <property type="evidence" value="ECO:0007669"/>
    <property type="project" value="TreeGrafter"/>
</dbReference>
<protein>
    <submittedName>
        <fullName evidence="8">Uncharacterized protein</fullName>
    </submittedName>
</protein>
<reference evidence="8" key="2">
    <citation type="submission" date="2023-06" db="EMBL/GenBank/DDBJ databases">
        <authorList>
            <person name="Ma L."/>
            <person name="Liu K.-W."/>
            <person name="Li Z."/>
            <person name="Hsiao Y.-Y."/>
            <person name="Qi Y."/>
            <person name="Fu T."/>
            <person name="Tang G."/>
            <person name="Zhang D."/>
            <person name="Sun W.-H."/>
            <person name="Liu D.-K."/>
            <person name="Li Y."/>
            <person name="Chen G.-Z."/>
            <person name="Liu X.-D."/>
            <person name="Liao X.-Y."/>
            <person name="Jiang Y.-T."/>
            <person name="Yu X."/>
            <person name="Hao Y."/>
            <person name="Huang J."/>
            <person name="Zhao X.-W."/>
            <person name="Ke S."/>
            <person name="Chen Y.-Y."/>
            <person name="Wu W.-L."/>
            <person name="Hsu J.-L."/>
            <person name="Lin Y.-F."/>
            <person name="Huang M.-D."/>
            <person name="Li C.-Y."/>
            <person name="Huang L."/>
            <person name="Wang Z.-W."/>
            <person name="Zhao X."/>
            <person name="Zhong W.-Y."/>
            <person name="Peng D.-H."/>
            <person name="Ahmad S."/>
            <person name="Lan S."/>
            <person name="Zhang J.-S."/>
            <person name="Tsai W.-C."/>
            <person name="Van De Peer Y."/>
            <person name="Liu Z.-J."/>
        </authorList>
    </citation>
    <scope>NUCLEOTIDE SEQUENCE</scope>
    <source>
        <strain evidence="8">CP</strain>
        <tissue evidence="8">Leaves</tissue>
    </source>
</reference>
<dbReference type="Pfam" id="PF16040">
    <property type="entry name" value="APD1-4_N"/>
    <property type="match status" value="1"/>
</dbReference>
<dbReference type="PANTHER" id="PTHR46858">
    <property type="entry name" value="OS05G0521000 PROTEIN"/>
    <property type="match status" value="1"/>
</dbReference>
<feature type="chain" id="PRO_5043575063" evidence="5">
    <location>
        <begin position="26"/>
        <end position="296"/>
    </location>
</feature>